<keyword evidence="4 13" id="KW-0894">Sodium channel</keyword>
<evidence type="ECO:0000256" key="1">
    <source>
        <dbReference type="ARBA" id="ARBA00004141"/>
    </source>
</evidence>
<dbReference type="PANTHER" id="PTHR11690">
    <property type="entry name" value="AMILORIDE-SENSITIVE SODIUM CHANNEL-RELATED"/>
    <property type="match status" value="1"/>
</dbReference>
<dbReference type="GO" id="GO:0005886">
    <property type="term" value="C:plasma membrane"/>
    <property type="evidence" value="ECO:0007669"/>
    <property type="project" value="TreeGrafter"/>
</dbReference>
<accession>A0AA36M8P7</accession>
<dbReference type="PRINTS" id="PR01078">
    <property type="entry name" value="AMINACHANNEL"/>
</dbReference>
<dbReference type="Gene3D" id="2.60.470.10">
    <property type="entry name" value="Acid-sensing ion channels like domains"/>
    <property type="match status" value="1"/>
</dbReference>
<evidence type="ECO:0000256" key="6">
    <source>
        <dbReference type="ARBA" id="ARBA00022989"/>
    </source>
</evidence>
<keyword evidence="5 13" id="KW-0812">Transmembrane</keyword>
<keyword evidence="15" id="KW-1185">Reference proteome</keyword>
<evidence type="ECO:0000313" key="15">
    <source>
        <dbReference type="Proteomes" id="UP001176961"/>
    </source>
</evidence>
<evidence type="ECO:0000256" key="13">
    <source>
        <dbReference type="RuleBase" id="RU000679"/>
    </source>
</evidence>
<sequence length="379" mass="43629">MGDMLDYDDSKFDDTKVAALFSSRRQSRRSLPSASSDDTRYNIKTLFKNFCNRTSSHGVPFLESPSFFGRRVWMVVCFCAATLFLFQSYWTLSEYFQYRTITEIQIRFEAAPFPAATVCNLNAFKYSELIQYEEIKEGFDYWERMINAGETNAMSKEDQGLMNKVDLRQNALIVRLYPTPVPIPIITMGPAIRNRDQRNLASVKDEIKWWNPKNYTIFPATNPPTTVVTETEQAFGLSELKDKGAITTQTKENLIFLVAALPRDIRRNLSYTFNEFVLRCSFNSKDCNMERDFKLHMDPEYGNCYTFNFNDSVELKSSRAGPMYGLRLLLDVHQDDYMPTTEAAGVRIVVHEQDEEPFPDTFGYSAPTGFVSSFGLTTR</sequence>
<organism evidence="14 15">
    <name type="scientific">Cylicocyclus nassatus</name>
    <name type="common">Nematode worm</name>
    <dbReference type="NCBI Taxonomy" id="53992"/>
    <lineage>
        <taxon>Eukaryota</taxon>
        <taxon>Metazoa</taxon>
        <taxon>Ecdysozoa</taxon>
        <taxon>Nematoda</taxon>
        <taxon>Chromadorea</taxon>
        <taxon>Rhabditida</taxon>
        <taxon>Rhabditina</taxon>
        <taxon>Rhabditomorpha</taxon>
        <taxon>Strongyloidea</taxon>
        <taxon>Strongylidae</taxon>
        <taxon>Cylicocyclus</taxon>
    </lineage>
</organism>
<dbReference type="Pfam" id="PF00858">
    <property type="entry name" value="ASC"/>
    <property type="match status" value="1"/>
</dbReference>
<evidence type="ECO:0000256" key="12">
    <source>
        <dbReference type="ARBA" id="ARBA00023303"/>
    </source>
</evidence>
<dbReference type="Proteomes" id="UP001176961">
    <property type="component" value="Unassembled WGS sequence"/>
</dbReference>
<evidence type="ECO:0000256" key="4">
    <source>
        <dbReference type="ARBA" id="ARBA00022461"/>
    </source>
</evidence>
<dbReference type="InterPro" id="IPR001873">
    <property type="entry name" value="ENaC"/>
</dbReference>
<evidence type="ECO:0000256" key="9">
    <source>
        <dbReference type="ARBA" id="ARBA00023136"/>
    </source>
</evidence>
<evidence type="ECO:0000256" key="8">
    <source>
        <dbReference type="ARBA" id="ARBA00023065"/>
    </source>
</evidence>
<evidence type="ECO:0000256" key="2">
    <source>
        <dbReference type="ARBA" id="ARBA00007193"/>
    </source>
</evidence>
<keyword evidence="9" id="KW-0472">Membrane</keyword>
<dbReference type="EMBL" id="CATQJL010000305">
    <property type="protein sequence ID" value="CAJ0601610.1"/>
    <property type="molecule type" value="Genomic_DNA"/>
</dbReference>
<keyword evidence="12 13" id="KW-0407">Ion channel</keyword>
<evidence type="ECO:0000256" key="10">
    <source>
        <dbReference type="ARBA" id="ARBA00023180"/>
    </source>
</evidence>
<keyword evidence="7" id="KW-0915">Sodium</keyword>
<keyword evidence="11 13" id="KW-0739">Sodium transport</keyword>
<keyword evidence="10" id="KW-0325">Glycoprotein</keyword>
<comment type="subcellular location">
    <subcellularLocation>
        <location evidence="1">Membrane</location>
        <topology evidence="1">Multi-pass membrane protein</topology>
    </subcellularLocation>
</comment>
<keyword evidence="6" id="KW-1133">Transmembrane helix</keyword>
<comment type="similarity">
    <text evidence="2 13">Belongs to the amiloride-sensitive sodium channel (TC 1.A.6) family.</text>
</comment>
<dbReference type="GO" id="GO:0015280">
    <property type="term" value="F:ligand-gated sodium channel activity"/>
    <property type="evidence" value="ECO:0007669"/>
    <property type="project" value="TreeGrafter"/>
</dbReference>
<name>A0AA36M8P7_CYLNA</name>
<evidence type="ECO:0000256" key="7">
    <source>
        <dbReference type="ARBA" id="ARBA00023053"/>
    </source>
</evidence>
<dbReference type="PANTHER" id="PTHR11690:SF242">
    <property type="entry name" value="DEGENERIN UNC-8"/>
    <property type="match status" value="1"/>
</dbReference>
<evidence type="ECO:0000256" key="3">
    <source>
        <dbReference type="ARBA" id="ARBA00022448"/>
    </source>
</evidence>
<dbReference type="AlphaFoldDB" id="A0AA36M8P7"/>
<evidence type="ECO:0000313" key="14">
    <source>
        <dbReference type="EMBL" id="CAJ0601610.1"/>
    </source>
</evidence>
<protein>
    <submittedName>
        <fullName evidence="14">Uncharacterized protein</fullName>
    </submittedName>
</protein>
<keyword evidence="3 13" id="KW-0813">Transport</keyword>
<evidence type="ECO:0000256" key="5">
    <source>
        <dbReference type="ARBA" id="ARBA00022692"/>
    </source>
</evidence>
<gene>
    <name evidence="14" type="ORF">CYNAS_LOCUS13593</name>
</gene>
<reference evidence="14" key="1">
    <citation type="submission" date="2023-07" db="EMBL/GenBank/DDBJ databases">
        <authorList>
            <consortium name="CYATHOMIX"/>
        </authorList>
    </citation>
    <scope>NUCLEOTIDE SEQUENCE</scope>
    <source>
        <strain evidence="14">N/A</strain>
    </source>
</reference>
<evidence type="ECO:0000256" key="11">
    <source>
        <dbReference type="ARBA" id="ARBA00023201"/>
    </source>
</evidence>
<proteinExistence type="inferred from homology"/>
<comment type="caution">
    <text evidence="14">The sequence shown here is derived from an EMBL/GenBank/DDBJ whole genome shotgun (WGS) entry which is preliminary data.</text>
</comment>
<keyword evidence="8 13" id="KW-0406">Ion transport</keyword>